<evidence type="ECO:0000256" key="6">
    <source>
        <dbReference type="RuleBase" id="RU000477"/>
    </source>
</evidence>
<dbReference type="EMBL" id="LBIA02000001">
    <property type="protein sequence ID" value="TKT73879.1"/>
    <property type="molecule type" value="Genomic_DNA"/>
</dbReference>
<evidence type="ECO:0000256" key="1">
    <source>
        <dbReference type="ARBA" id="ARBA00004141"/>
    </source>
</evidence>
<dbReference type="GO" id="GO:0016020">
    <property type="term" value="C:membrane"/>
    <property type="evidence" value="ECO:0007669"/>
    <property type="project" value="UniProtKB-SubCell"/>
</dbReference>
<reference evidence="8" key="1">
    <citation type="submission" date="2019-04" db="EMBL/GenBank/DDBJ databases">
        <title>Whole genome sequencing of cave bacteria.</title>
        <authorList>
            <person name="Gan H.M."/>
            <person name="Barton H."/>
            <person name="Savka M.A."/>
        </authorList>
    </citation>
    <scope>NUCLEOTIDE SEQUENCE [LARGE SCALE GENOMIC DNA]</scope>
    <source>
        <strain evidence="8">LC387</strain>
    </source>
</reference>
<keyword evidence="2 6" id="KW-0813">Transport</keyword>
<dbReference type="PROSITE" id="PS51257">
    <property type="entry name" value="PROKAR_LIPOPROTEIN"/>
    <property type="match status" value="1"/>
</dbReference>
<proteinExistence type="inferred from homology"/>
<dbReference type="Pfam" id="PF00230">
    <property type="entry name" value="MIP"/>
    <property type="match status" value="1"/>
</dbReference>
<sequence length="228" mass="22931">MKRLLAEGFGTAILVFVGCGSVAIGSYGAAAPLGALPIALAFGLTVTALVYALGSISGCHINPAVTLALWAAKRFQSREVAGYVAAQLAGGVIGAGLLLVILNGKLASHFDVAASGLGQNGWGAGYLGQYGVFAAFVTEFVATAIFLAIILGATSKNSIVHAAGLAIGAALTVIIVAFINVTGVSLNPARSLGPALFVGSHALSQVWLFFVAPLLAALLVGFSFRTSQ</sequence>
<keyword evidence="3 6" id="KW-0812">Transmembrane</keyword>
<name>A0A4U6BT75_9BRAD</name>
<dbReference type="InterPro" id="IPR034294">
    <property type="entry name" value="Aquaporin_transptr"/>
</dbReference>
<feature type="transmembrane region" description="Helical" evidence="7">
    <location>
        <begin position="12"/>
        <end position="30"/>
    </location>
</feature>
<dbReference type="PROSITE" id="PS00221">
    <property type="entry name" value="MIP"/>
    <property type="match status" value="1"/>
</dbReference>
<keyword evidence="4 7" id="KW-1133">Transmembrane helix</keyword>
<evidence type="ECO:0000256" key="5">
    <source>
        <dbReference type="ARBA" id="ARBA00023136"/>
    </source>
</evidence>
<dbReference type="PANTHER" id="PTHR45724:SF13">
    <property type="entry name" value="AQUAPORIN NIP1-1-RELATED"/>
    <property type="match status" value="1"/>
</dbReference>
<dbReference type="OrthoDB" id="9807293at2"/>
<evidence type="ECO:0000256" key="3">
    <source>
        <dbReference type="ARBA" id="ARBA00022692"/>
    </source>
</evidence>
<evidence type="ECO:0000256" key="2">
    <source>
        <dbReference type="ARBA" id="ARBA00022448"/>
    </source>
</evidence>
<dbReference type="InterPro" id="IPR000425">
    <property type="entry name" value="MIP"/>
</dbReference>
<organism evidence="8 9">
    <name type="scientific">Afipia massiliensis</name>
    <dbReference type="NCBI Taxonomy" id="211460"/>
    <lineage>
        <taxon>Bacteria</taxon>
        <taxon>Pseudomonadati</taxon>
        <taxon>Pseudomonadota</taxon>
        <taxon>Alphaproteobacteria</taxon>
        <taxon>Hyphomicrobiales</taxon>
        <taxon>Nitrobacteraceae</taxon>
        <taxon>Afipia</taxon>
    </lineage>
</organism>
<dbReference type="InterPro" id="IPR022357">
    <property type="entry name" value="MIP_CS"/>
</dbReference>
<feature type="transmembrane region" description="Helical" evidence="7">
    <location>
        <begin position="206"/>
        <end position="224"/>
    </location>
</feature>
<gene>
    <name evidence="8" type="ORF">YH63_005030</name>
</gene>
<evidence type="ECO:0000313" key="9">
    <source>
        <dbReference type="Proteomes" id="UP000034832"/>
    </source>
</evidence>
<dbReference type="STRING" id="211460.YH63_13870"/>
<dbReference type="PRINTS" id="PR00783">
    <property type="entry name" value="MINTRINSICP"/>
</dbReference>
<evidence type="ECO:0000256" key="7">
    <source>
        <dbReference type="SAM" id="Phobius"/>
    </source>
</evidence>
<comment type="similarity">
    <text evidence="6">Belongs to the MIP/aquaporin (TC 1.A.8) family.</text>
</comment>
<feature type="transmembrane region" description="Helical" evidence="7">
    <location>
        <begin position="163"/>
        <end position="186"/>
    </location>
</feature>
<evidence type="ECO:0000313" key="8">
    <source>
        <dbReference type="EMBL" id="TKT73879.1"/>
    </source>
</evidence>
<keyword evidence="9" id="KW-1185">Reference proteome</keyword>
<dbReference type="GO" id="GO:0015267">
    <property type="term" value="F:channel activity"/>
    <property type="evidence" value="ECO:0007669"/>
    <property type="project" value="InterPro"/>
</dbReference>
<dbReference type="AlphaFoldDB" id="A0A4U6BT75"/>
<dbReference type="Proteomes" id="UP000034832">
    <property type="component" value="Unassembled WGS sequence"/>
</dbReference>
<dbReference type="Gene3D" id="1.20.1080.10">
    <property type="entry name" value="Glycerol uptake facilitator protein"/>
    <property type="match status" value="1"/>
</dbReference>
<dbReference type="InterPro" id="IPR023271">
    <property type="entry name" value="Aquaporin-like"/>
</dbReference>
<keyword evidence="5 7" id="KW-0472">Membrane</keyword>
<feature type="transmembrane region" description="Helical" evidence="7">
    <location>
        <begin position="80"/>
        <end position="102"/>
    </location>
</feature>
<feature type="transmembrane region" description="Helical" evidence="7">
    <location>
        <begin position="36"/>
        <end position="59"/>
    </location>
</feature>
<comment type="subcellular location">
    <subcellularLocation>
        <location evidence="1">Membrane</location>
        <topology evidence="1">Multi-pass membrane protein</topology>
    </subcellularLocation>
</comment>
<accession>A0A4U6BT75</accession>
<feature type="transmembrane region" description="Helical" evidence="7">
    <location>
        <begin position="130"/>
        <end position="151"/>
    </location>
</feature>
<dbReference type="SUPFAM" id="SSF81338">
    <property type="entry name" value="Aquaporin-like"/>
    <property type="match status" value="1"/>
</dbReference>
<protein>
    <submittedName>
        <fullName evidence="8">Aquaporin</fullName>
    </submittedName>
</protein>
<evidence type="ECO:0000256" key="4">
    <source>
        <dbReference type="ARBA" id="ARBA00022989"/>
    </source>
</evidence>
<dbReference type="PANTHER" id="PTHR45724">
    <property type="entry name" value="AQUAPORIN NIP2-1"/>
    <property type="match status" value="1"/>
</dbReference>
<comment type="caution">
    <text evidence="8">The sequence shown here is derived from an EMBL/GenBank/DDBJ whole genome shotgun (WGS) entry which is preliminary data.</text>
</comment>